<keyword evidence="1" id="KW-0812">Transmembrane</keyword>
<organism evidence="2">
    <name type="scientific">hydrothermal vent metagenome</name>
    <dbReference type="NCBI Taxonomy" id="652676"/>
    <lineage>
        <taxon>unclassified sequences</taxon>
        <taxon>metagenomes</taxon>
        <taxon>ecological metagenomes</taxon>
    </lineage>
</organism>
<feature type="transmembrane region" description="Helical" evidence="1">
    <location>
        <begin position="27"/>
        <end position="50"/>
    </location>
</feature>
<dbReference type="AlphaFoldDB" id="A0A3B1DY23"/>
<sequence>MNQPVTAPLESDQIKLKTLLKNARKEAVVILFIWLVASVWTMLFCYFSGYSGSGAVNRETISLTCGIPTWVFWGVAMPWGVVDICTIWFCLFYMQDDDLGAVQEDALETNSQTVQKEGE</sequence>
<keyword evidence="1" id="KW-0472">Membrane</keyword>
<keyword evidence="1" id="KW-1133">Transmembrane helix</keyword>
<name>A0A3B1DY23_9ZZZZ</name>
<gene>
    <name evidence="2" type="ORF">MNBD_PLANCTO02-1288</name>
</gene>
<evidence type="ECO:0008006" key="3">
    <source>
        <dbReference type="Google" id="ProtNLM"/>
    </source>
</evidence>
<proteinExistence type="predicted"/>
<reference evidence="2" key="1">
    <citation type="submission" date="2018-06" db="EMBL/GenBank/DDBJ databases">
        <authorList>
            <person name="Zhirakovskaya E."/>
        </authorList>
    </citation>
    <scope>NUCLEOTIDE SEQUENCE</scope>
</reference>
<evidence type="ECO:0000313" key="2">
    <source>
        <dbReference type="EMBL" id="VAX37285.1"/>
    </source>
</evidence>
<accession>A0A3B1DY23</accession>
<protein>
    <recommendedName>
        <fullName evidence="3">DUF997 family protein</fullName>
    </recommendedName>
</protein>
<feature type="transmembrane region" description="Helical" evidence="1">
    <location>
        <begin position="70"/>
        <end position="94"/>
    </location>
</feature>
<dbReference type="EMBL" id="UOGL01000112">
    <property type="protein sequence ID" value="VAX37285.1"/>
    <property type="molecule type" value="Genomic_DNA"/>
</dbReference>
<evidence type="ECO:0000256" key="1">
    <source>
        <dbReference type="SAM" id="Phobius"/>
    </source>
</evidence>